<dbReference type="Pfam" id="PF13102">
    <property type="entry name" value="Phage_int_SAM_5"/>
    <property type="match status" value="1"/>
</dbReference>
<dbReference type="InterPro" id="IPR010998">
    <property type="entry name" value="Integrase_recombinase_N"/>
</dbReference>
<evidence type="ECO:0000313" key="6">
    <source>
        <dbReference type="EMBL" id="QCD34499.1"/>
    </source>
</evidence>
<dbReference type="EMBL" id="CP039393">
    <property type="protein sequence ID" value="QCD34499.1"/>
    <property type="molecule type" value="Genomic_DNA"/>
</dbReference>
<evidence type="ECO:0000256" key="4">
    <source>
        <dbReference type="PROSITE-ProRule" id="PRU01248"/>
    </source>
</evidence>
<keyword evidence="7" id="KW-1185">Reference proteome</keyword>
<accession>A0A4P7VP87</accession>
<dbReference type="GO" id="GO:0006354">
    <property type="term" value="P:DNA-templated transcription elongation"/>
    <property type="evidence" value="ECO:0007669"/>
    <property type="project" value="InterPro"/>
</dbReference>
<dbReference type="KEGG" id="mgod:E7746_00685"/>
<dbReference type="SUPFAM" id="SSF56349">
    <property type="entry name" value="DNA breaking-rejoining enzymes"/>
    <property type="match status" value="1"/>
</dbReference>
<evidence type="ECO:0000256" key="2">
    <source>
        <dbReference type="ARBA" id="ARBA00023125"/>
    </source>
</evidence>
<dbReference type="InterPro" id="IPR011010">
    <property type="entry name" value="DNA_brk_join_enz"/>
</dbReference>
<dbReference type="RefSeq" id="WP_136409509.1">
    <property type="nucleotide sequence ID" value="NZ_CP039393.1"/>
</dbReference>
<name>A0A4P7VP87_9BACT</name>
<keyword evidence="2 4" id="KW-0238">DNA-binding</keyword>
<dbReference type="Gene3D" id="1.10.150.130">
    <property type="match status" value="1"/>
</dbReference>
<dbReference type="PROSITE" id="PS51900">
    <property type="entry name" value="CB"/>
    <property type="match status" value="1"/>
</dbReference>
<dbReference type="OrthoDB" id="1076696at2"/>
<dbReference type="GO" id="GO:0015074">
    <property type="term" value="P:DNA integration"/>
    <property type="evidence" value="ECO:0007669"/>
    <property type="project" value="UniProtKB-KW"/>
</dbReference>
<evidence type="ECO:0000256" key="3">
    <source>
        <dbReference type="ARBA" id="ARBA00023163"/>
    </source>
</evidence>
<evidence type="ECO:0000313" key="7">
    <source>
        <dbReference type="Proteomes" id="UP000297031"/>
    </source>
</evidence>
<organism evidence="6 7">
    <name type="scientific">Muribaculum gordoncarteri</name>
    <dbReference type="NCBI Taxonomy" id="2530390"/>
    <lineage>
        <taxon>Bacteria</taxon>
        <taxon>Pseudomonadati</taxon>
        <taxon>Bacteroidota</taxon>
        <taxon>Bacteroidia</taxon>
        <taxon>Bacteroidales</taxon>
        <taxon>Muribaculaceae</taxon>
        <taxon>Muribaculum</taxon>
    </lineage>
</organism>
<protein>
    <submittedName>
        <fullName evidence="6">UpxY family transcription antiterminator</fullName>
    </submittedName>
</protein>
<dbReference type="InterPro" id="IPR008991">
    <property type="entry name" value="Translation_prot_SH3-like_sf"/>
</dbReference>
<dbReference type="Gene3D" id="3.30.70.940">
    <property type="entry name" value="NusG, N-terminal domain"/>
    <property type="match status" value="1"/>
</dbReference>
<dbReference type="Proteomes" id="UP000297031">
    <property type="component" value="Chromosome"/>
</dbReference>
<dbReference type="InterPro" id="IPR006645">
    <property type="entry name" value="NGN-like_dom"/>
</dbReference>
<evidence type="ECO:0000259" key="5">
    <source>
        <dbReference type="PROSITE" id="PS51900"/>
    </source>
</evidence>
<dbReference type="AlphaFoldDB" id="A0A4P7VP87"/>
<keyword evidence="1" id="KW-0229">DNA integration</keyword>
<feature type="domain" description="Core-binding (CB)" evidence="5">
    <location>
        <begin position="1"/>
        <end position="88"/>
    </location>
</feature>
<reference evidence="6 7" key="1">
    <citation type="submission" date="2019-02" db="EMBL/GenBank/DDBJ databases">
        <title>Isolation and identification of novel species under the genus Muribaculum.</title>
        <authorList>
            <person name="Miyake S."/>
            <person name="Ding Y."/>
            <person name="Low A."/>
            <person name="Soh M."/>
            <person name="Seedorf H."/>
        </authorList>
    </citation>
    <scope>NUCLEOTIDE SEQUENCE [LARGE SCALE GENOMIC DNA]</scope>
    <source>
        <strain evidence="6 7">TLL-A4</strain>
    </source>
</reference>
<keyword evidence="3" id="KW-0804">Transcription</keyword>
<dbReference type="GO" id="GO:0003677">
    <property type="term" value="F:DNA binding"/>
    <property type="evidence" value="ECO:0007669"/>
    <property type="project" value="UniProtKB-UniRule"/>
</dbReference>
<proteinExistence type="predicted"/>
<dbReference type="SUPFAM" id="SSF82679">
    <property type="entry name" value="N-utilization substance G protein NusG, N-terminal domain"/>
    <property type="match status" value="1"/>
</dbReference>
<sequence>MHEIAEQIVDLSQLLAKSIEGKTPSTVKYYRACISSFRKFLGNDTIDVTDFDENDLSRFATWLVDEKKSASTIKLYLMTLRAIFNNSVDDGNKVFANVSSKNDAETNLTTRDDILTVANASMSQYPALARVRDMFMFSFYTCGTSFERMKLMTLNDITDDYINIPDGRKIIRLSCMDRLLPDKKSDSNAPLFPLADTLDFDEYASRLGIVSRNLQLQRQLNPDSALNGWISCARECGIDLSVIAECVSNTEASIFQFADRRDMPVDRDDIDAAVRQVASSVCDIESHWYAMRMFSPVDTVLKQIESTAGIDVETYYPVEEVVKMQGKKRIVKTQPVIRNIIFLRATSEEVKSLSSNLFGTAAIYTSSTGTSREYAIIPEAEMMRFKWIISRCAEMTMLDEERRCHLAEGTRVRVTDGTFAGYEGLVIKEGRRYNLIVELLNLQFMVKAEIPATFLTVIP</sequence>
<dbReference type="InterPro" id="IPR036735">
    <property type="entry name" value="NGN_dom_sf"/>
</dbReference>
<gene>
    <name evidence="6" type="ORF">E7746_00685</name>
</gene>
<dbReference type="Pfam" id="PF02357">
    <property type="entry name" value="NusG"/>
    <property type="match status" value="1"/>
</dbReference>
<dbReference type="NCBIfam" id="NF033644">
    <property type="entry name" value="antiterm_UpxY"/>
    <property type="match status" value="1"/>
</dbReference>
<evidence type="ECO:0000256" key="1">
    <source>
        <dbReference type="ARBA" id="ARBA00022908"/>
    </source>
</evidence>
<dbReference type="SUPFAM" id="SSF50104">
    <property type="entry name" value="Translation proteins SH3-like domain"/>
    <property type="match status" value="1"/>
</dbReference>
<dbReference type="InterPro" id="IPR044068">
    <property type="entry name" value="CB"/>
</dbReference>
<dbReference type="InterPro" id="IPR025269">
    <property type="entry name" value="SAM-like_dom"/>
</dbReference>